<keyword evidence="7 8" id="KW-0807">Transducer</keyword>
<evidence type="ECO:0000256" key="9">
    <source>
        <dbReference type="SAM" id="Phobius"/>
    </source>
</evidence>
<dbReference type="PANTHER" id="PTHR10489">
    <property type="entry name" value="CELL ADHESION MOLECULE"/>
    <property type="match status" value="1"/>
</dbReference>
<sequence>MELNQSTDYEDEEYYEVEFLPAHSSFSFPPSQLGTLPAFNPNAQPCLPTDVRAFAHYFGPLVFSLVFVFGLVGNSSVLAILGRSHRSWHFADHYLFQLAVADLLLVLTFPLQAAQFVHGWTFGEFLCKVTGGLSTMNVCTSILLLTYLSIERYFVVVKGAAPTFFSKLPHVYLTSAFFWAIGIAFAAVDFHFQTVTYVSEATTLVCQLDLEVQDANSWKLGLQLSFFVLGFWGPVLTMIYCYVCILTKLHRNGLLHVHLPLHLLVVIWITFIICWAPFHCLILVDISQRLGHLKRHCGWEKVLDLGLVISKCLALTHCCLNPLVYALGGVGFRREFSRIFCRGRRTRHRLDSEEFSQGADFSTIHGMDYSVMM</sequence>
<evidence type="ECO:0000259" key="10">
    <source>
        <dbReference type="PROSITE" id="PS50262"/>
    </source>
</evidence>
<evidence type="ECO:0000256" key="7">
    <source>
        <dbReference type="ARBA" id="ARBA00023224"/>
    </source>
</evidence>
<keyword evidence="11" id="KW-1185">Reference proteome</keyword>
<dbReference type="Gene3D" id="1.20.1070.10">
    <property type="entry name" value="Rhodopsin 7-helix transmembrane proteins"/>
    <property type="match status" value="1"/>
</dbReference>
<dbReference type="Pfam" id="PF00001">
    <property type="entry name" value="7tm_1"/>
    <property type="match status" value="1"/>
</dbReference>
<dbReference type="GO" id="GO:0019722">
    <property type="term" value="P:calcium-mediated signaling"/>
    <property type="evidence" value="ECO:0007669"/>
    <property type="project" value="TreeGrafter"/>
</dbReference>
<dbReference type="PROSITE" id="PS00237">
    <property type="entry name" value="G_PROTEIN_RECEP_F1_1"/>
    <property type="match status" value="1"/>
</dbReference>
<comment type="similarity">
    <text evidence="8">Belongs to the G-protein coupled receptor 1 family.</text>
</comment>
<keyword evidence="2 8" id="KW-0812">Transmembrane</keyword>
<proteinExistence type="inferred from homology"/>
<dbReference type="GO" id="GO:0016493">
    <property type="term" value="F:C-C chemokine receptor activity"/>
    <property type="evidence" value="ECO:0007669"/>
    <property type="project" value="TreeGrafter"/>
</dbReference>
<name>A0A6J1VN59_9SAUR</name>
<accession>A0A6J1VN59</accession>
<dbReference type="PRINTS" id="PR00237">
    <property type="entry name" value="GPCRRHODOPSN"/>
</dbReference>
<dbReference type="Proteomes" id="UP000504612">
    <property type="component" value="Unplaced"/>
</dbReference>
<keyword evidence="4 8" id="KW-0297">G-protein coupled receptor</keyword>
<keyword evidence="6 8" id="KW-0675">Receptor</keyword>
<dbReference type="KEGG" id="nss:113426426"/>
<evidence type="ECO:0000256" key="8">
    <source>
        <dbReference type="RuleBase" id="RU000688"/>
    </source>
</evidence>
<evidence type="ECO:0000256" key="1">
    <source>
        <dbReference type="ARBA" id="ARBA00004370"/>
    </source>
</evidence>
<feature type="transmembrane region" description="Helical" evidence="9">
    <location>
        <begin position="94"/>
        <end position="117"/>
    </location>
</feature>
<keyword evidence="3 9" id="KW-1133">Transmembrane helix</keyword>
<dbReference type="GO" id="GO:0019957">
    <property type="term" value="F:C-C chemokine binding"/>
    <property type="evidence" value="ECO:0007669"/>
    <property type="project" value="TreeGrafter"/>
</dbReference>
<evidence type="ECO:0000313" key="11">
    <source>
        <dbReference type="Proteomes" id="UP000504612"/>
    </source>
</evidence>
<feature type="transmembrane region" description="Helical" evidence="9">
    <location>
        <begin position="57"/>
        <end position="82"/>
    </location>
</feature>
<dbReference type="SUPFAM" id="SSF81321">
    <property type="entry name" value="Family A G protein-coupled receptor-like"/>
    <property type="match status" value="1"/>
</dbReference>
<dbReference type="PROSITE" id="PS50262">
    <property type="entry name" value="G_PROTEIN_RECEP_F1_2"/>
    <property type="match status" value="1"/>
</dbReference>
<dbReference type="InterPro" id="IPR017452">
    <property type="entry name" value="GPCR_Rhodpsn_7TM"/>
</dbReference>
<dbReference type="InterPro" id="IPR000276">
    <property type="entry name" value="GPCR_Rhodpsn"/>
</dbReference>
<feature type="transmembrane region" description="Helical" evidence="9">
    <location>
        <begin position="259"/>
        <end position="278"/>
    </location>
</feature>
<evidence type="ECO:0000256" key="6">
    <source>
        <dbReference type="ARBA" id="ARBA00023170"/>
    </source>
</evidence>
<protein>
    <submittedName>
        <fullName evidence="12">C-X-C chemokine receptor type 3-2-like</fullName>
    </submittedName>
</protein>
<dbReference type="GeneID" id="113426426"/>
<dbReference type="PANTHER" id="PTHR10489:SF947">
    <property type="entry name" value="C-X-C CHEMOKINE RECEPTOR TYPE 3-2"/>
    <property type="match status" value="1"/>
</dbReference>
<feature type="transmembrane region" description="Helical" evidence="9">
    <location>
        <begin position="129"/>
        <end position="150"/>
    </location>
</feature>
<dbReference type="AlphaFoldDB" id="A0A6J1VN59"/>
<feature type="transmembrane region" description="Helical" evidence="9">
    <location>
        <begin position="224"/>
        <end position="247"/>
    </location>
</feature>
<dbReference type="GO" id="GO:0009897">
    <property type="term" value="C:external side of plasma membrane"/>
    <property type="evidence" value="ECO:0007669"/>
    <property type="project" value="TreeGrafter"/>
</dbReference>
<evidence type="ECO:0000256" key="2">
    <source>
        <dbReference type="ARBA" id="ARBA00022692"/>
    </source>
</evidence>
<dbReference type="InterPro" id="IPR050119">
    <property type="entry name" value="CCR1-9-like"/>
</dbReference>
<dbReference type="RefSeq" id="XP_026544572.1">
    <property type="nucleotide sequence ID" value="XM_026688787.1"/>
</dbReference>
<comment type="subcellular location">
    <subcellularLocation>
        <location evidence="1">Membrane</location>
    </subcellularLocation>
</comment>
<evidence type="ECO:0000256" key="5">
    <source>
        <dbReference type="ARBA" id="ARBA00023136"/>
    </source>
</evidence>
<evidence type="ECO:0000256" key="4">
    <source>
        <dbReference type="ARBA" id="ARBA00023040"/>
    </source>
</evidence>
<dbReference type="GO" id="GO:0006955">
    <property type="term" value="P:immune response"/>
    <property type="evidence" value="ECO:0007669"/>
    <property type="project" value="TreeGrafter"/>
</dbReference>
<keyword evidence="5 9" id="KW-0472">Membrane</keyword>
<feature type="transmembrane region" description="Helical" evidence="9">
    <location>
        <begin position="171"/>
        <end position="192"/>
    </location>
</feature>
<feature type="domain" description="G-protein coupled receptors family 1 profile" evidence="10">
    <location>
        <begin position="73"/>
        <end position="325"/>
    </location>
</feature>
<organism evidence="11 12">
    <name type="scientific">Notechis scutatus</name>
    <name type="common">mainland tiger snake</name>
    <dbReference type="NCBI Taxonomy" id="8663"/>
    <lineage>
        <taxon>Eukaryota</taxon>
        <taxon>Metazoa</taxon>
        <taxon>Chordata</taxon>
        <taxon>Craniata</taxon>
        <taxon>Vertebrata</taxon>
        <taxon>Euteleostomi</taxon>
        <taxon>Lepidosauria</taxon>
        <taxon>Squamata</taxon>
        <taxon>Bifurcata</taxon>
        <taxon>Unidentata</taxon>
        <taxon>Episquamata</taxon>
        <taxon>Toxicofera</taxon>
        <taxon>Serpentes</taxon>
        <taxon>Colubroidea</taxon>
        <taxon>Elapidae</taxon>
        <taxon>Hydrophiinae</taxon>
        <taxon>Notechis</taxon>
    </lineage>
</organism>
<dbReference type="GO" id="GO:0007204">
    <property type="term" value="P:positive regulation of cytosolic calcium ion concentration"/>
    <property type="evidence" value="ECO:0007669"/>
    <property type="project" value="TreeGrafter"/>
</dbReference>
<reference evidence="12" key="1">
    <citation type="submission" date="2025-08" db="UniProtKB">
        <authorList>
            <consortium name="RefSeq"/>
        </authorList>
    </citation>
    <scope>IDENTIFICATION</scope>
</reference>
<evidence type="ECO:0000256" key="3">
    <source>
        <dbReference type="ARBA" id="ARBA00022989"/>
    </source>
</evidence>
<evidence type="ECO:0000313" key="12">
    <source>
        <dbReference type="RefSeq" id="XP_026544572.1"/>
    </source>
</evidence>
<gene>
    <name evidence="12" type="primary">LOC113426426</name>
</gene>
<dbReference type="GO" id="GO:0060326">
    <property type="term" value="P:cell chemotaxis"/>
    <property type="evidence" value="ECO:0007669"/>
    <property type="project" value="TreeGrafter"/>
</dbReference>